<comment type="function">
    <text evidence="7">Mechanosensitive channel that participates in the regulation of osmotic pressure changes within the cell, opening in response to stretch forces in the membrane lipid bilayer, without the need for other proteins. Contributes to normal resistance to hypoosmotic shock. Forms an ion channel of 1.0 nanosiemens conductance with a slight preference for anions.</text>
</comment>
<dbReference type="InterPro" id="IPR006685">
    <property type="entry name" value="MscS_channel_2nd"/>
</dbReference>
<comment type="caution">
    <text evidence="10">The sequence shown here is derived from an EMBL/GenBank/DDBJ whole genome shotgun (WGS) entry which is preliminary data.</text>
</comment>
<dbReference type="Gene3D" id="3.30.70.100">
    <property type="match status" value="1"/>
</dbReference>
<feature type="domain" description="Mechanosensitive ion channel MscS C-terminal" evidence="9">
    <location>
        <begin position="184"/>
        <end position="265"/>
    </location>
</feature>
<gene>
    <name evidence="10" type="ORF">EDC23_2115</name>
</gene>
<dbReference type="InterPro" id="IPR008910">
    <property type="entry name" value="MSC_TM_helix"/>
</dbReference>
<dbReference type="SUPFAM" id="SSF82861">
    <property type="entry name" value="Mechanosensitive channel protein MscS (YggB), transmembrane region"/>
    <property type="match status" value="1"/>
</dbReference>
<dbReference type="InterPro" id="IPR023408">
    <property type="entry name" value="MscS_beta-dom_sf"/>
</dbReference>
<evidence type="ECO:0000256" key="6">
    <source>
        <dbReference type="ARBA" id="ARBA00023136"/>
    </source>
</evidence>
<feature type="transmembrane region" description="Helical" evidence="7">
    <location>
        <begin position="94"/>
        <end position="124"/>
    </location>
</feature>
<dbReference type="SUPFAM" id="SSF82689">
    <property type="entry name" value="Mechanosensitive channel protein MscS (YggB), C-terminal domain"/>
    <property type="match status" value="1"/>
</dbReference>
<comment type="similarity">
    <text evidence="2 7">Belongs to the MscS (TC 1.A.23) family.</text>
</comment>
<evidence type="ECO:0000256" key="4">
    <source>
        <dbReference type="ARBA" id="ARBA00022692"/>
    </source>
</evidence>
<dbReference type="EMBL" id="SOQX01000005">
    <property type="protein sequence ID" value="TDY00611.1"/>
    <property type="molecule type" value="Genomic_DNA"/>
</dbReference>
<dbReference type="SUPFAM" id="SSF50182">
    <property type="entry name" value="Sm-like ribonucleoproteins"/>
    <property type="match status" value="1"/>
</dbReference>
<organism evidence="10 11">
    <name type="scientific">Thiohalophilus thiocyanatoxydans</name>
    <dbReference type="NCBI Taxonomy" id="381308"/>
    <lineage>
        <taxon>Bacteria</taxon>
        <taxon>Pseudomonadati</taxon>
        <taxon>Pseudomonadota</taxon>
        <taxon>Gammaproteobacteria</taxon>
        <taxon>Thiohalomonadales</taxon>
        <taxon>Thiohalophilaceae</taxon>
        <taxon>Thiohalophilus</taxon>
    </lineage>
</organism>
<dbReference type="InterPro" id="IPR011066">
    <property type="entry name" value="MscS_channel_C_sf"/>
</dbReference>
<dbReference type="GO" id="GO:0005886">
    <property type="term" value="C:plasma membrane"/>
    <property type="evidence" value="ECO:0007669"/>
    <property type="project" value="UniProtKB-SubCell"/>
</dbReference>
<dbReference type="GO" id="GO:0008381">
    <property type="term" value="F:mechanosensitive monoatomic ion channel activity"/>
    <property type="evidence" value="ECO:0007669"/>
    <property type="project" value="InterPro"/>
</dbReference>
<feature type="domain" description="Mechanosensitive ion channel MscS" evidence="8">
    <location>
        <begin position="111"/>
        <end position="176"/>
    </location>
</feature>
<evidence type="ECO:0000256" key="5">
    <source>
        <dbReference type="ARBA" id="ARBA00022989"/>
    </source>
</evidence>
<evidence type="ECO:0000256" key="1">
    <source>
        <dbReference type="ARBA" id="ARBA00004651"/>
    </source>
</evidence>
<dbReference type="InterPro" id="IPR049278">
    <property type="entry name" value="MS_channel_C"/>
</dbReference>
<comment type="subunit">
    <text evidence="7">Homoheptamer.</text>
</comment>
<evidence type="ECO:0000259" key="8">
    <source>
        <dbReference type="Pfam" id="PF00924"/>
    </source>
</evidence>
<dbReference type="PANTHER" id="PTHR30221">
    <property type="entry name" value="SMALL-CONDUCTANCE MECHANOSENSITIVE CHANNEL"/>
    <property type="match status" value="1"/>
</dbReference>
<keyword evidence="6 7" id="KW-0472">Membrane</keyword>
<dbReference type="Proteomes" id="UP000294914">
    <property type="component" value="Unassembled WGS sequence"/>
</dbReference>
<name>A0A4R8IIV3_9GAMM</name>
<accession>A0A4R8IIV3</accession>
<evidence type="ECO:0000313" key="11">
    <source>
        <dbReference type="Proteomes" id="UP000294914"/>
    </source>
</evidence>
<dbReference type="Pfam" id="PF00924">
    <property type="entry name" value="MS_channel_2nd"/>
    <property type="match status" value="1"/>
</dbReference>
<comment type="subcellular location">
    <subcellularLocation>
        <location evidence="7">Cell inner membrane</location>
        <topology evidence="7">Multi-pass membrane protein</topology>
    </subcellularLocation>
    <subcellularLocation>
        <location evidence="1">Cell membrane</location>
        <topology evidence="1">Multi-pass membrane protein</topology>
    </subcellularLocation>
</comment>
<keyword evidence="7" id="KW-0407">Ion channel</keyword>
<feature type="transmembrane region" description="Helical" evidence="7">
    <location>
        <begin position="62"/>
        <end position="88"/>
    </location>
</feature>
<evidence type="ECO:0000256" key="3">
    <source>
        <dbReference type="ARBA" id="ARBA00022475"/>
    </source>
</evidence>
<dbReference type="AlphaFoldDB" id="A0A4R8IIV3"/>
<evidence type="ECO:0000256" key="2">
    <source>
        <dbReference type="ARBA" id="ARBA00008017"/>
    </source>
</evidence>
<dbReference type="PANTHER" id="PTHR30221:SF1">
    <property type="entry name" value="SMALL-CONDUCTANCE MECHANOSENSITIVE CHANNEL"/>
    <property type="match status" value="1"/>
</dbReference>
<keyword evidence="5 7" id="KW-1133">Transmembrane helix</keyword>
<dbReference type="OrthoDB" id="9799209at2"/>
<feature type="transmembrane region" description="Helical" evidence="7">
    <location>
        <begin position="20"/>
        <end position="42"/>
    </location>
</feature>
<comment type="caution">
    <text evidence="7">Lacks conserved residue(s) required for the propagation of feature annotation.</text>
</comment>
<keyword evidence="7" id="KW-0997">Cell inner membrane</keyword>
<protein>
    <recommendedName>
        <fullName evidence="7">Small-conductance mechanosensitive channel</fullName>
    </recommendedName>
</protein>
<evidence type="ECO:0000313" key="10">
    <source>
        <dbReference type="EMBL" id="TDY00611.1"/>
    </source>
</evidence>
<dbReference type="PROSITE" id="PS01246">
    <property type="entry name" value="UPF0003"/>
    <property type="match status" value="1"/>
</dbReference>
<dbReference type="RefSeq" id="WP_134084283.1">
    <property type="nucleotide sequence ID" value="NZ_SOQX01000005.1"/>
</dbReference>
<reference evidence="10 11" key="1">
    <citation type="submission" date="2019-03" db="EMBL/GenBank/DDBJ databases">
        <title>Genomic Encyclopedia of Type Strains, Phase IV (KMG-IV): sequencing the most valuable type-strain genomes for metagenomic binning, comparative biology and taxonomic classification.</title>
        <authorList>
            <person name="Goeker M."/>
        </authorList>
    </citation>
    <scope>NUCLEOTIDE SEQUENCE [LARGE SCALE GENOMIC DNA]</scope>
    <source>
        <strain evidence="10 11">DSM 16326</strain>
    </source>
</reference>
<keyword evidence="4 7" id="KW-0812">Transmembrane</keyword>
<dbReference type="InterPro" id="IPR010920">
    <property type="entry name" value="LSM_dom_sf"/>
</dbReference>
<sequence length="279" mass="30643">MDDLINPEQVSIYTARAVELLMLYVPRFVLAIVVLLAGLWIISRVVKVMNKGMQRSKMEPTLAHFLQSLVSIGLKALLLISVASMVGIATTSFIAVLAAAGLAVGLALQGSLGNFAGGALILMFRPFKVGDYITAQGVSGTVTEMQIFNTILTTPDNVRIIVPNGALSNGTITNFSAETTRRLDFVFGIDYRDDIARAREVIMSIMADEEKIFNVPEPQVLLSNLGDSAVELTVRAWVYADDYWPLKFELTEKVKAAFDREGIRIPFPQRELHVYQSTG</sequence>
<keyword evidence="11" id="KW-1185">Reference proteome</keyword>
<evidence type="ECO:0000259" key="9">
    <source>
        <dbReference type="Pfam" id="PF21082"/>
    </source>
</evidence>
<dbReference type="Pfam" id="PF05552">
    <property type="entry name" value="MS_channel_1st_1"/>
    <property type="match status" value="1"/>
</dbReference>
<dbReference type="InterPro" id="IPR011014">
    <property type="entry name" value="MscS_channel_TM-2"/>
</dbReference>
<dbReference type="InterPro" id="IPR045275">
    <property type="entry name" value="MscS_archaea/bacteria_type"/>
</dbReference>
<keyword evidence="7" id="KW-0406">Ion transport</keyword>
<keyword evidence="3" id="KW-1003">Cell membrane</keyword>
<dbReference type="Gene3D" id="2.30.30.60">
    <property type="match status" value="1"/>
</dbReference>
<dbReference type="InterPro" id="IPR006686">
    <property type="entry name" value="MscS_channel_CS"/>
</dbReference>
<proteinExistence type="inferred from homology"/>
<dbReference type="Gene3D" id="1.10.287.1260">
    <property type="match status" value="1"/>
</dbReference>
<evidence type="ECO:0000256" key="7">
    <source>
        <dbReference type="RuleBase" id="RU369025"/>
    </source>
</evidence>
<dbReference type="Pfam" id="PF21082">
    <property type="entry name" value="MS_channel_3rd"/>
    <property type="match status" value="1"/>
</dbReference>
<keyword evidence="7" id="KW-0813">Transport</keyword>